<gene>
    <name evidence="2" type="ORF">SNEC2469_LOCUS27763</name>
</gene>
<accession>A0A813AI70</accession>
<feature type="compositionally biased region" description="Basic and acidic residues" evidence="1">
    <location>
        <begin position="504"/>
        <end position="515"/>
    </location>
</feature>
<organism evidence="2 3">
    <name type="scientific">Symbiodinium necroappetens</name>
    <dbReference type="NCBI Taxonomy" id="1628268"/>
    <lineage>
        <taxon>Eukaryota</taxon>
        <taxon>Sar</taxon>
        <taxon>Alveolata</taxon>
        <taxon>Dinophyceae</taxon>
        <taxon>Suessiales</taxon>
        <taxon>Symbiodiniaceae</taxon>
        <taxon>Symbiodinium</taxon>
    </lineage>
</organism>
<evidence type="ECO:0000313" key="3">
    <source>
        <dbReference type="Proteomes" id="UP000601435"/>
    </source>
</evidence>
<protein>
    <submittedName>
        <fullName evidence="2">Uncharacterized protein</fullName>
    </submittedName>
</protein>
<proteinExistence type="predicted"/>
<evidence type="ECO:0000313" key="2">
    <source>
        <dbReference type="EMBL" id="CAE7866481.1"/>
    </source>
</evidence>
<evidence type="ECO:0000256" key="1">
    <source>
        <dbReference type="SAM" id="MobiDB-lite"/>
    </source>
</evidence>
<keyword evidence="3" id="KW-1185">Reference proteome</keyword>
<sequence>MDPGYMQDVLEEYKLENAKGLPTPPCLRDLLDKSLDEASLRVPLTPEAAARYRRTLGKLSWLSATRGDLVYYISVLARGQSSPLEVHERAMRAVLRYLKTVVRYFQVFPRQRQSHMILRAYVASLEAVRERICELHLEQLLQRERPEGRSNEGWQRILSTAQSAVELRVQSIHSLQDLYTFARLKDHHLKDVFRSFVVEDVHSCAVSEEVVHSCLRPIEEHPRFEKDCELFEATHRFAGLRPSLTVPIELTGRLMQVLEMMAGVMRDQQTAAAARAASKEPIRAKDIVKVVKGPEPFTPTTRDAELAQWGNWSWELEQWLACIDEGDSVDMASLGKEDADRSRLLYTILASLLNEKNKRMLRSIPLQNGFEGYRRLIQELTPSSRGRILALVQALHSWPPFDSKLSLMPQLAKFEAAVMEYEQLSGTTFNNDQQLAAVLRCLSGQLKTQATVLISDSSQYSDLRSLIERWDASQTSWSASIASSYGIVSSSSDKPQPMEVDRLAHKGKPKGKDPGGKGAKGPKGKYCKGKDATNKGAKGPGQGPKGKPSHKGNPGHPGKGKGSGKLLGATEGVQSVSDSAVQPHQHQPQQATTYGSNYSVASGAASQASRIVSRVQALFDISDLDFADEPNEIRMLTLRNSLEEFRLDGTDDDEQWMLAPGVSFNDEFHVRTVMLGKACVKTWARLQQSVAFSSAESELYALVEGSREALGAR</sequence>
<dbReference type="Proteomes" id="UP000601435">
    <property type="component" value="Unassembled WGS sequence"/>
</dbReference>
<dbReference type="EMBL" id="CAJNJA010059059">
    <property type="protein sequence ID" value="CAE7866481.1"/>
    <property type="molecule type" value="Genomic_DNA"/>
</dbReference>
<dbReference type="AlphaFoldDB" id="A0A813AI70"/>
<name>A0A813AI70_9DINO</name>
<reference evidence="2" key="1">
    <citation type="submission" date="2021-02" db="EMBL/GenBank/DDBJ databases">
        <authorList>
            <person name="Dougan E. K."/>
            <person name="Rhodes N."/>
            <person name="Thang M."/>
            <person name="Chan C."/>
        </authorList>
    </citation>
    <scope>NUCLEOTIDE SEQUENCE</scope>
</reference>
<feature type="region of interest" description="Disordered" evidence="1">
    <location>
        <begin position="504"/>
        <end position="593"/>
    </location>
</feature>
<dbReference type="OrthoDB" id="443797at2759"/>
<feature type="compositionally biased region" description="Gly residues" evidence="1">
    <location>
        <begin position="555"/>
        <end position="565"/>
    </location>
</feature>
<comment type="caution">
    <text evidence="2">The sequence shown here is derived from an EMBL/GenBank/DDBJ whole genome shotgun (WGS) entry which is preliminary data.</text>
</comment>